<dbReference type="EMBL" id="CACVAS010000002">
    <property type="protein sequence ID" value="CAA6799737.1"/>
    <property type="molecule type" value="Genomic_DNA"/>
</dbReference>
<dbReference type="AlphaFoldDB" id="A0A6S6S9I5"/>
<sequence>MKSKFIFIIVFIALFFNIGHDLFIVNLKPVCESNTVVKLSMAESNVDECCSDINELHENFHFSAIIHVVNLEFYNPIQNALAFTDAIPPSISYQSSFRPPIA</sequence>
<gene>
    <name evidence="1" type="ORF">HELGO_WM68684</name>
</gene>
<reference evidence="1" key="1">
    <citation type="submission" date="2020-01" db="EMBL/GenBank/DDBJ databases">
        <authorList>
            <person name="Meier V. D."/>
            <person name="Meier V D."/>
        </authorList>
    </citation>
    <scope>NUCLEOTIDE SEQUENCE</scope>
    <source>
        <strain evidence="1">HLG_WM_MAG_01</strain>
    </source>
</reference>
<accession>A0A6S6S9I5</accession>
<evidence type="ECO:0000313" key="1">
    <source>
        <dbReference type="EMBL" id="CAA6799737.1"/>
    </source>
</evidence>
<proteinExistence type="predicted"/>
<name>A0A6S6S9I5_9BACT</name>
<organism evidence="1">
    <name type="scientific">uncultured Sulfurovum sp</name>
    <dbReference type="NCBI Taxonomy" id="269237"/>
    <lineage>
        <taxon>Bacteria</taxon>
        <taxon>Pseudomonadati</taxon>
        <taxon>Campylobacterota</taxon>
        <taxon>Epsilonproteobacteria</taxon>
        <taxon>Campylobacterales</taxon>
        <taxon>Sulfurovaceae</taxon>
        <taxon>Sulfurovum</taxon>
        <taxon>environmental samples</taxon>
    </lineage>
</organism>
<protein>
    <submittedName>
        <fullName evidence="1">Uncharacterized protein</fullName>
    </submittedName>
</protein>